<dbReference type="Pfam" id="PF01497">
    <property type="entry name" value="Peripla_BP_2"/>
    <property type="match status" value="1"/>
</dbReference>
<dbReference type="InterPro" id="IPR006311">
    <property type="entry name" value="TAT_signal"/>
</dbReference>
<evidence type="ECO:0000256" key="4">
    <source>
        <dbReference type="ARBA" id="ARBA00022729"/>
    </source>
</evidence>
<name>A0AB37I238_9ACTN</name>
<protein>
    <submittedName>
        <fullName evidence="8">Iron-siderophore ABC transporter substrate-binding protein</fullName>
    </submittedName>
</protein>
<dbReference type="RefSeq" id="WP_041696215.1">
    <property type="nucleotide sequence ID" value="NZ_CAUVFX010000003.1"/>
</dbReference>
<evidence type="ECO:0000256" key="5">
    <source>
        <dbReference type="SAM" id="MobiDB-lite"/>
    </source>
</evidence>
<comment type="subcellular location">
    <subcellularLocation>
        <location evidence="1">Cell envelope</location>
    </subcellularLocation>
</comment>
<dbReference type="GO" id="GO:1901678">
    <property type="term" value="P:iron coordination entity transport"/>
    <property type="evidence" value="ECO:0007669"/>
    <property type="project" value="UniProtKB-ARBA"/>
</dbReference>
<accession>A0AB37I238</accession>
<comment type="similarity">
    <text evidence="2">Belongs to the bacterial solute-binding protein 8 family.</text>
</comment>
<evidence type="ECO:0000259" key="7">
    <source>
        <dbReference type="PROSITE" id="PS50983"/>
    </source>
</evidence>
<feature type="signal peptide" evidence="6">
    <location>
        <begin position="1"/>
        <end position="32"/>
    </location>
</feature>
<dbReference type="PROSITE" id="PS51257">
    <property type="entry name" value="PROKAR_LIPOPROTEIN"/>
    <property type="match status" value="1"/>
</dbReference>
<evidence type="ECO:0000313" key="9">
    <source>
        <dbReference type="Proteomes" id="UP000677180"/>
    </source>
</evidence>
<dbReference type="EMBL" id="CP072385">
    <property type="protein sequence ID" value="QUC10474.1"/>
    <property type="molecule type" value="Genomic_DNA"/>
</dbReference>
<sequence>MSASRAMRPHPFTVSRRAILAGGTVSALAVLAACSSNSASQETSPAASGGASTGSGSAKSLPKSTVVPTELDSGLGSGQADGVFPRTVVHYQGETTINAAPTKVVVISTGQADAMLTLGMCPIGSTTASGAEGPVSQYLKDAYPDQVSAIEAITKVGSRNEPDIEAIGALKPDLILTNIAGKDDADTLHKNLTAIAPTVVMRGTGQFWKTDFLLLADALGKREAAQSLLDTLKKEAAEAGSALSSAGTVSLLRKNSDKLRIFGPISFAGSVVADMGLQRPDTQQFTNGVSNELSSETLDQADGDWLFYGIQGDKDEELTGQALWGSLKAVSAGHAVKVDDDPFFLNAGPTAARVVRDQIVKAVRG</sequence>
<gene>
    <name evidence="8" type="ORF">J5A53_11905</name>
</gene>
<dbReference type="PROSITE" id="PS51318">
    <property type="entry name" value="TAT"/>
    <property type="match status" value="1"/>
</dbReference>
<dbReference type="CDD" id="cd01146">
    <property type="entry name" value="FhuD"/>
    <property type="match status" value="1"/>
</dbReference>
<organism evidence="8 9">
    <name type="scientific">Arachnia propionica</name>
    <dbReference type="NCBI Taxonomy" id="1750"/>
    <lineage>
        <taxon>Bacteria</taxon>
        <taxon>Bacillati</taxon>
        <taxon>Actinomycetota</taxon>
        <taxon>Actinomycetes</taxon>
        <taxon>Propionibacteriales</taxon>
        <taxon>Propionibacteriaceae</taxon>
        <taxon>Arachnia</taxon>
    </lineage>
</organism>
<evidence type="ECO:0000313" key="8">
    <source>
        <dbReference type="EMBL" id="QUC10474.1"/>
    </source>
</evidence>
<dbReference type="InterPro" id="IPR002491">
    <property type="entry name" value="ABC_transptr_periplasmic_BD"/>
</dbReference>
<dbReference type="PROSITE" id="PS50983">
    <property type="entry name" value="FE_B12_PBP"/>
    <property type="match status" value="1"/>
</dbReference>
<dbReference type="InterPro" id="IPR051313">
    <property type="entry name" value="Bact_iron-sidero_bind"/>
</dbReference>
<feature type="compositionally biased region" description="Low complexity" evidence="5">
    <location>
        <begin position="40"/>
        <end position="58"/>
    </location>
</feature>
<dbReference type="PANTHER" id="PTHR30532">
    <property type="entry name" value="IRON III DICITRATE-BINDING PERIPLASMIC PROTEIN"/>
    <property type="match status" value="1"/>
</dbReference>
<keyword evidence="4 6" id="KW-0732">Signal</keyword>
<dbReference type="Gene3D" id="3.40.50.1980">
    <property type="entry name" value="Nitrogenase molybdenum iron protein domain"/>
    <property type="match status" value="2"/>
</dbReference>
<keyword evidence="3" id="KW-0813">Transport</keyword>
<dbReference type="GeneID" id="64406229"/>
<reference evidence="8" key="1">
    <citation type="submission" date="2021-03" db="EMBL/GenBank/DDBJ databases">
        <title>Human Oral Microbial Genomes.</title>
        <authorList>
            <person name="Johnston C.D."/>
            <person name="Chen T."/>
            <person name="Dewhirst F.E."/>
        </authorList>
    </citation>
    <scope>NUCLEOTIDE SEQUENCE</scope>
    <source>
        <strain evidence="8">F0714</strain>
    </source>
</reference>
<feature type="region of interest" description="Disordered" evidence="5">
    <location>
        <begin position="40"/>
        <end position="79"/>
    </location>
</feature>
<dbReference type="GO" id="GO:0030288">
    <property type="term" value="C:outer membrane-bounded periplasmic space"/>
    <property type="evidence" value="ECO:0007669"/>
    <property type="project" value="TreeGrafter"/>
</dbReference>
<dbReference type="SUPFAM" id="SSF53807">
    <property type="entry name" value="Helical backbone' metal receptor"/>
    <property type="match status" value="1"/>
</dbReference>
<feature type="chain" id="PRO_5044282240" evidence="6">
    <location>
        <begin position="33"/>
        <end position="365"/>
    </location>
</feature>
<proteinExistence type="inferred from homology"/>
<feature type="domain" description="Fe/B12 periplasmic-binding" evidence="7">
    <location>
        <begin position="103"/>
        <end position="365"/>
    </location>
</feature>
<evidence type="ECO:0000256" key="1">
    <source>
        <dbReference type="ARBA" id="ARBA00004196"/>
    </source>
</evidence>
<evidence type="ECO:0000256" key="2">
    <source>
        <dbReference type="ARBA" id="ARBA00008814"/>
    </source>
</evidence>
<dbReference type="AlphaFoldDB" id="A0AB37I238"/>
<dbReference type="PANTHER" id="PTHR30532:SF25">
    <property type="entry name" value="IRON(III) DICITRATE-BINDING PERIPLASMIC PROTEIN"/>
    <property type="match status" value="1"/>
</dbReference>
<evidence type="ECO:0000256" key="6">
    <source>
        <dbReference type="SAM" id="SignalP"/>
    </source>
</evidence>
<evidence type="ECO:0000256" key="3">
    <source>
        <dbReference type="ARBA" id="ARBA00022448"/>
    </source>
</evidence>
<dbReference type="Proteomes" id="UP000677180">
    <property type="component" value="Chromosome"/>
</dbReference>